<protein>
    <recommendedName>
        <fullName evidence="1">DUF7928 domain-containing protein</fullName>
    </recommendedName>
</protein>
<feature type="domain" description="DUF7928" evidence="1">
    <location>
        <begin position="1"/>
        <end position="85"/>
    </location>
</feature>
<accession>A0A9P4U281</accession>
<dbReference type="EMBL" id="MU007019">
    <property type="protein sequence ID" value="KAF2433687.1"/>
    <property type="molecule type" value="Genomic_DNA"/>
</dbReference>
<evidence type="ECO:0000313" key="2">
    <source>
        <dbReference type="EMBL" id="KAF2433687.1"/>
    </source>
</evidence>
<evidence type="ECO:0000313" key="3">
    <source>
        <dbReference type="Proteomes" id="UP000800235"/>
    </source>
</evidence>
<dbReference type="InterPro" id="IPR057688">
    <property type="entry name" value="DUF7928"/>
</dbReference>
<dbReference type="Proteomes" id="UP000800235">
    <property type="component" value="Unassembled WGS sequence"/>
</dbReference>
<organism evidence="2 3">
    <name type="scientific">Tothia fuscella</name>
    <dbReference type="NCBI Taxonomy" id="1048955"/>
    <lineage>
        <taxon>Eukaryota</taxon>
        <taxon>Fungi</taxon>
        <taxon>Dikarya</taxon>
        <taxon>Ascomycota</taxon>
        <taxon>Pezizomycotina</taxon>
        <taxon>Dothideomycetes</taxon>
        <taxon>Pleosporomycetidae</taxon>
        <taxon>Venturiales</taxon>
        <taxon>Cylindrosympodiaceae</taxon>
        <taxon>Tothia</taxon>
    </lineage>
</organism>
<name>A0A9P4U281_9PEZI</name>
<gene>
    <name evidence="2" type="ORF">EJ08DRAFT_37288</name>
</gene>
<keyword evidence="3" id="KW-1185">Reference proteome</keyword>
<dbReference type="OrthoDB" id="38531at2759"/>
<comment type="caution">
    <text evidence="2">The sequence shown here is derived from an EMBL/GenBank/DDBJ whole genome shotgun (WGS) entry which is preliminary data.</text>
</comment>
<dbReference type="AlphaFoldDB" id="A0A9P4U281"/>
<reference evidence="2" key="1">
    <citation type="journal article" date="2020" name="Stud. Mycol.">
        <title>101 Dothideomycetes genomes: a test case for predicting lifestyles and emergence of pathogens.</title>
        <authorList>
            <person name="Haridas S."/>
            <person name="Albert R."/>
            <person name="Binder M."/>
            <person name="Bloem J."/>
            <person name="Labutti K."/>
            <person name="Salamov A."/>
            <person name="Andreopoulos B."/>
            <person name="Baker S."/>
            <person name="Barry K."/>
            <person name="Bills G."/>
            <person name="Bluhm B."/>
            <person name="Cannon C."/>
            <person name="Castanera R."/>
            <person name="Culley D."/>
            <person name="Daum C."/>
            <person name="Ezra D."/>
            <person name="Gonzalez J."/>
            <person name="Henrissat B."/>
            <person name="Kuo A."/>
            <person name="Liang C."/>
            <person name="Lipzen A."/>
            <person name="Lutzoni F."/>
            <person name="Magnuson J."/>
            <person name="Mondo S."/>
            <person name="Nolan M."/>
            <person name="Ohm R."/>
            <person name="Pangilinan J."/>
            <person name="Park H.-J."/>
            <person name="Ramirez L."/>
            <person name="Alfaro M."/>
            <person name="Sun H."/>
            <person name="Tritt A."/>
            <person name="Yoshinaga Y."/>
            <person name="Zwiers L.-H."/>
            <person name="Turgeon B."/>
            <person name="Goodwin S."/>
            <person name="Spatafora J."/>
            <person name="Crous P."/>
            <person name="Grigoriev I."/>
        </authorList>
    </citation>
    <scope>NUCLEOTIDE SEQUENCE</scope>
    <source>
        <strain evidence="2">CBS 130266</strain>
    </source>
</reference>
<dbReference type="Pfam" id="PF25550">
    <property type="entry name" value="DUF7928"/>
    <property type="match status" value="1"/>
</dbReference>
<evidence type="ECO:0000259" key="1">
    <source>
        <dbReference type="Pfam" id="PF25550"/>
    </source>
</evidence>
<sequence length="95" mass="10861">MSSEIVWSIFDKITPLRQEVQLDRSGNVLPLAKSVRDIGTPRCTATKDSYLCFCREERFLLIWGSSMQSILAHGNDVEITLLSLVRRYMLVLKLS</sequence>
<proteinExistence type="predicted"/>